<feature type="compositionally biased region" description="Basic and acidic residues" evidence="1">
    <location>
        <begin position="73"/>
        <end position="86"/>
    </location>
</feature>
<evidence type="ECO:0000256" key="1">
    <source>
        <dbReference type="SAM" id="MobiDB-lite"/>
    </source>
</evidence>
<feature type="domain" description="FAR1" evidence="2">
    <location>
        <begin position="33"/>
        <end position="127"/>
    </location>
</feature>
<reference evidence="3" key="1">
    <citation type="submission" date="2022-04" db="EMBL/GenBank/DDBJ databases">
        <title>A functionally conserved STORR gene fusion in Papaver species that diverged 16.8 million years ago.</title>
        <authorList>
            <person name="Catania T."/>
        </authorList>
    </citation>
    <scope>NUCLEOTIDE SEQUENCE</scope>
    <source>
        <strain evidence="3">S-188037</strain>
    </source>
</reference>
<evidence type="ECO:0000259" key="2">
    <source>
        <dbReference type="Pfam" id="PF03101"/>
    </source>
</evidence>
<proteinExistence type="predicted"/>
<accession>A0AAD4S6B1</accession>
<comment type="caution">
    <text evidence="3">The sequence shown here is derived from an EMBL/GenBank/DDBJ whole genome shotgun (WGS) entry which is preliminary data.</text>
</comment>
<sequence length="128" mass="14469">MTVGDKSTGVATDGKLLKPSLDMNFSSISEAENYYKEYGMSLGFSTRRRSSYATARGPLITRVVFVCCREGVHKSKPSQDDQNDGKLKRKRNTSTMRTDCKAMLCIALDTELETWYVNKFIEDHNHGM</sequence>
<gene>
    <name evidence="3" type="ORF">MKW98_031685</name>
</gene>
<evidence type="ECO:0000313" key="3">
    <source>
        <dbReference type="EMBL" id="KAI3864093.1"/>
    </source>
</evidence>
<dbReference type="InterPro" id="IPR004330">
    <property type="entry name" value="FAR1_DNA_bnd_dom"/>
</dbReference>
<dbReference type="EMBL" id="JAJJMB010014022">
    <property type="protein sequence ID" value="KAI3864093.1"/>
    <property type="molecule type" value="Genomic_DNA"/>
</dbReference>
<dbReference type="Proteomes" id="UP001202328">
    <property type="component" value="Unassembled WGS sequence"/>
</dbReference>
<dbReference type="AlphaFoldDB" id="A0AAD4S6B1"/>
<organism evidence="3 4">
    <name type="scientific">Papaver atlanticum</name>
    <dbReference type="NCBI Taxonomy" id="357466"/>
    <lineage>
        <taxon>Eukaryota</taxon>
        <taxon>Viridiplantae</taxon>
        <taxon>Streptophyta</taxon>
        <taxon>Embryophyta</taxon>
        <taxon>Tracheophyta</taxon>
        <taxon>Spermatophyta</taxon>
        <taxon>Magnoliopsida</taxon>
        <taxon>Ranunculales</taxon>
        <taxon>Papaveraceae</taxon>
        <taxon>Papaveroideae</taxon>
        <taxon>Papaver</taxon>
    </lineage>
</organism>
<feature type="region of interest" description="Disordered" evidence="1">
    <location>
        <begin position="73"/>
        <end position="96"/>
    </location>
</feature>
<dbReference type="PANTHER" id="PTHR46328:SF38">
    <property type="entry name" value="FAR1 DNA-BINDING DOMAIN PROTEIN"/>
    <property type="match status" value="1"/>
</dbReference>
<protein>
    <recommendedName>
        <fullName evidence="2">FAR1 domain-containing protein</fullName>
    </recommendedName>
</protein>
<dbReference type="Pfam" id="PF03101">
    <property type="entry name" value="FAR1"/>
    <property type="match status" value="1"/>
</dbReference>
<evidence type="ECO:0000313" key="4">
    <source>
        <dbReference type="Proteomes" id="UP001202328"/>
    </source>
</evidence>
<name>A0AAD4S6B1_9MAGN</name>
<dbReference type="PANTHER" id="PTHR46328">
    <property type="entry name" value="FAR-RED IMPAIRED RESPONSIVE (FAR1) FAMILY PROTEIN-RELATED"/>
    <property type="match status" value="1"/>
</dbReference>
<keyword evidence="4" id="KW-1185">Reference proteome</keyword>
<feature type="non-terminal residue" evidence="3">
    <location>
        <position position="128"/>
    </location>
</feature>